<keyword evidence="2" id="KW-1185">Reference proteome</keyword>
<organism evidence="2 3">
    <name type="scientific">Acrobeloides nanus</name>
    <dbReference type="NCBI Taxonomy" id="290746"/>
    <lineage>
        <taxon>Eukaryota</taxon>
        <taxon>Metazoa</taxon>
        <taxon>Ecdysozoa</taxon>
        <taxon>Nematoda</taxon>
        <taxon>Chromadorea</taxon>
        <taxon>Rhabditida</taxon>
        <taxon>Tylenchina</taxon>
        <taxon>Cephalobomorpha</taxon>
        <taxon>Cephaloboidea</taxon>
        <taxon>Cephalobidae</taxon>
        <taxon>Acrobeloides</taxon>
    </lineage>
</organism>
<sequence>MEYMEPERREDLVKENNSVGTSTGLPQFKHKVKSNDNFSMDNRHELSSRLLRSNSLILTPNTLDTNSKFRDVYKATIEKK</sequence>
<evidence type="ECO:0000313" key="3">
    <source>
        <dbReference type="WBParaSite" id="ACRNAN_scaffold13571.g32885.t1"/>
    </source>
</evidence>
<accession>A0A914CTG3</accession>
<dbReference type="WBParaSite" id="ACRNAN_scaffold13571.g32885.t1">
    <property type="protein sequence ID" value="ACRNAN_scaffold13571.g32885.t1"/>
    <property type="gene ID" value="ACRNAN_scaffold13571.g32885"/>
</dbReference>
<protein>
    <submittedName>
        <fullName evidence="3">Uncharacterized protein</fullName>
    </submittedName>
</protein>
<reference evidence="3" key="1">
    <citation type="submission" date="2022-11" db="UniProtKB">
        <authorList>
            <consortium name="WormBaseParasite"/>
        </authorList>
    </citation>
    <scope>IDENTIFICATION</scope>
</reference>
<name>A0A914CTG3_9BILA</name>
<dbReference type="Proteomes" id="UP000887540">
    <property type="component" value="Unplaced"/>
</dbReference>
<feature type="compositionally biased region" description="Polar residues" evidence="1">
    <location>
        <begin position="15"/>
        <end position="25"/>
    </location>
</feature>
<feature type="region of interest" description="Disordered" evidence="1">
    <location>
        <begin position="1"/>
        <end position="40"/>
    </location>
</feature>
<evidence type="ECO:0000256" key="1">
    <source>
        <dbReference type="SAM" id="MobiDB-lite"/>
    </source>
</evidence>
<proteinExistence type="predicted"/>
<evidence type="ECO:0000313" key="2">
    <source>
        <dbReference type="Proteomes" id="UP000887540"/>
    </source>
</evidence>
<dbReference type="AlphaFoldDB" id="A0A914CTG3"/>
<feature type="compositionally biased region" description="Basic and acidic residues" evidence="1">
    <location>
        <begin position="1"/>
        <end position="14"/>
    </location>
</feature>